<organism evidence="1 2">
    <name type="scientific">Nostocoides veronense</name>
    <dbReference type="NCBI Taxonomy" id="330836"/>
    <lineage>
        <taxon>Bacteria</taxon>
        <taxon>Bacillati</taxon>
        <taxon>Actinomycetota</taxon>
        <taxon>Actinomycetes</taxon>
        <taxon>Micrococcales</taxon>
        <taxon>Intrasporangiaceae</taxon>
        <taxon>Nostocoides</taxon>
    </lineage>
</organism>
<accession>A0ABP4XTS7</accession>
<gene>
    <name evidence="1" type="ORF">GCM10009811_11170</name>
</gene>
<evidence type="ECO:0000313" key="2">
    <source>
        <dbReference type="Proteomes" id="UP001499938"/>
    </source>
</evidence>
<evidence type="ECO:0000313" key="1">
    <source>
        <dbReference type="EMBL" id="GAA1787829.1"/>
    </source>
</evidence>
<protein>
    <submittedName>
        <fullName evidence="1">Uncharacterized protein</fullName>
    </submittedName>
</protein>
<comment type="caution">
    <text evidence="1">The sequence shown here is derived from an EMBL/GenBank/DDBJ whole genome shotgun (WGS) entry which is preliminary data.</text>
</comment>
<proteinExistence type="predicted"/>
<dbReference type="EMBL" id="BAAAPO010000016">
    <property type="protein sequence ID" value="GAA1787829.1"/>
    <property type="molecule type" value="Genomic_DNA"/>
</dbReference>
<sequence length="97" mass="10418">MHSLSADTHWVRPKSKVRYAASALVVPEDVLAGADDAVRAGAEPVDSVGWATAVPAPARRARVETARAVERIRLGREPSFAARARGAGRLHLLREGR</sequence>
<dbReference type="Proteomes" id="UP001499938">
    <property type="component" value="Unassembled WGS sequence"/>
</dbReference>
<keyword evidence="2" id="KW-1185">Reference proteome</keyword>
<reference evidence="2" key="1">
    <citation type="journal article" date="2019" name="Int. J. Syst. Evol. Microbiol.">
        <title>The Global Catalogue of Microorganisms (GCM) 10K type strain sequencing project: providing services to taxonomists for standard genome sequencing and annotation.</title>
        <authorList>
            <consortium name="The Broad Institute Genomics Platform"/>
            <consortium name="The Broad Institute Genome Sequencing Center for Infectious Disease"/>
            <person name="Wu L."/>
            <person name="Ma J."/>
        </authorList>
    </citation>
    <scope>NUCLEOTIDE SEQUENCE [LARGE SCALE GENOMIC DNA]</scope>
    <source>
        <strain evidence="2">JCM 15592</strain>
    </source>
</reference>
<name>A0ABP4XTS7_9MICO</name>